<evidence type="ECO:0008006" key="4">
    <source>
        <dbReference type="Google" id="ProtNLM"/>
    </source>
</evidence>
<organism evidence="2 3">
    <name type="scientific">Littorina saxatilis</name>
    <dbReference type="NCBI Taxonomy" id="31220"/>
    <lineage>
        <taxon>Eukaryota</taxon>
        <taxon>Metazoa</taxon>
        <taxon>Spiralia</taxon>
        <taxon>Lophotrochozoa</taxon>
        <taxon>Mollusca</taxon>
        <taxon>Gastropoda</taxon>
        <taxon>Caenogastropoda</taxon>
        <taxon>Littorinimorpha</taxon>
        <taxon>Littorinoidea</taxon>
        <taxon>Littorinidae</taxon>
        <taxon>Littorina</taxon>
    </lineage>
</organism>
<dbReference type="SUPFAM" id="SSF52799">
    <property type="entry name" value="(Phosphotyrosine protein) phosphatases II"/>
    <property type="match status" value="1"/>
</dbReference>
<dbReference type="InterPro" id="IPR029021">
    <property type="entry name" value="Prot-tyrosine_phosphatase-like"/>
</dbReference>
<reference evidence="2 3" key="1">
    <citation type="submission" date="2024-02" db="EMBL/GenBank/DDBJ databases">
        <title>Chromosome-scale genome assembly of the rough periwinkle Littorina saxatilis.</title>
        <authorList>
            <person name="De Jode A."/>
            <person name="Faria R."/>
            <person name="Formenti G."/>
            <person name="Sims Y."/>
            <person name="Smith T.P."/>
            <person name="Tracey A."/>
            <person name="Wood J.M.D."/>
            <person name="Zagrodzka Z.B."/>
            <person name="Johannesson K."/>
            <person name="Butlin R.K."/>
            <person name="Leder E.H."/>
        </authorList>
    </citation>
    <scope>NUCLEOTIDE SEQUENCE [LARGE SCALE GENOMIC DNA]</scope>
    <source>
        <strain evidence="2">Snail1</strain>
        <tissue evidence="2">Muscle</tissue>
    </source>
</reference>
<dbReference type="PANTHER" id="PTHR31126">
    <property type="entry name" value="TYROSINE-PROTEIN PHOSPHATASE"/>
    <property type="match status" value="1"/>
</dbReference>
<evidence type="ECO:0000313" key="2">
    <source>
        <dbReference type="EMBL" id="KAK7087420.1"/>
    </source>
</evidence>
<dbReference type="GO" id="GO:0004721">
    <property type="term" value="F:phosphoprotein phosphatase activity"/>
    <property type="evidence" value="ECO:0007669"/>
    <property type="project" value="InterPro"/>
</dbReference>
<comment type="caution">
    <text evidence="2">The sequence shown here is derived from an EMBL/GenBank/DDBJ whole genome shotgun (WGS) entry which is preliminary data.</text>
</comment>
<dbReference type="EMBL" id="JBAMIC010004070">
    <property type="protein sequence ID" value="KAK7087420.1"/>
    <property type="molecule type" value="Genomic_DNA"/>
</dbReference>
<dbReference type="InterPro" id="IPR026893">
    <property type="entry name" value="Tyr/Ser_Pase_IphP-type"/>
</dbReference>
<evidence type="ECO:0000256" key="1">
    <source>
        <dbReference type="SAM" id="MobiDB-lite"/>
    </source>
</evidence>
<dbReference type="Gene3D" id="3.90.190.10">
    <property type="entry name" value="Protein tyrosine phosphatase superfamily"/>
    <property type="match status" value="1"/>
</dbReference>
<dbReference type="Pfam" id="PF13350">
    <property type="entry name" value="Y_phosphatase3"/>
    <property type="match status" value="1"/>
</dbReference>
<keyword evidence="3" id="KW-1185">Reference proteome</keyword>
<feature type="region of interest" description="Disordered" evidence="1">
    <location>
        <begin position="138"/>
        <end position="165"/>
    </location>
</feature>
<name>A0AAN9AI83_9CAEN</name>
<protein>
    <recommendedName>
        <fullName evidence="4">Tyrosine specific protein phosphatases domain-containing protein</fullName>
    </recommendedName>
</protein>
<proteinExistence type="predicted"/>
<dbReference type="AlphaFoldDB" id="A0AAN9AI83"/>
<dbReference type="Proteomes" id="UP001374579">
    <property type="component" value="Unassembled WGS sequence"/>
</dbReference>
<sequence length="165" mass="18300">MIEFSQRSICAALKLMSVKSNLPALLNCAHGKDRTGIVSALVLSCLGKSPDYIAAEYALSHDGLATVKHRMHKEVVEQFHMSEEFITAKAETMHQLFDYIKERYGSVEGYLEYIGFGSTEQQRLRSHLMHEVVPLSPDQSGDVDLSFAFDPSNRGSDSDPDSASD</sequence>
<dbReference type="PANTHER" id="PTHR31126:SF1">
    <property type="entry name" value="TYROSINE SPECIFIC PROTEIN PHOSPHATASES DOMAIN-CONTAINING PROTEIN"/>
    <property type="match status" value="1"/>
</dbReference>
<gene>
    <name evidence="2" type="ORF">V1264_021476</name>
</gene>
<accession>A0AAN9AI83</accession>
<evidence type="ECO:0000313" key="3">
    <source>
        <dbReference type="Proteomes" id="UP001374579"/>
    </source>
</evidence>